<dbReference type="Pfam" id="PF13649">
    <property type="entry name" value="Methyltransf_25"/>
    <property type="match status" value="1"/>
</dbReference>
<dbReference type="Gene3D" id="1.25.40.10">
    <property type="entry name" value="Tetratricopeptide repeat domain"/>
    <property type="match status" value="1"/>
</dbReference>
<dbReference type="InterPro" id="IPR050498">
    <property type="entry name" value="Ycf3"/>
</dbReference>
<protein>
    <submittedName>
        <fullName evidence="5">Tetratricopeptide repeat protein</fullName>
    </submittedName>
</protein>
<evidence type="ECO:0000259" key="4">
    <source>
        <dbReference type="Pfam" id="PF13649"/>
    </source>
</evidence>
<name>A0A437QD65_9GAMM</name>
<feature type="domain" description="Methyltransferase" evidence="4">
    <location>
        <begin position="300"/>
        <end position="385"/>
    </location>
</feature>
<dbReference type="AlphaFoldDB" id="A0A437QD65"/>
<dbReference type="CDD" id="cd02440">
    <property type="entry name" value="AdoMet_MTases"/>
    <property type="match status" value="1"/>
</dbReference>
<organism evidence="5 6">
    <name type="scientific">Neptunomonas marina</name>
    <dbReference type="NCBI Taxonomy" id="1815562"/>
    <lineage>
        <taxon>Bacteria</taxon>
        <taxon>Pseudomonadati</taxon>
        <taxon>Pseudomonadota</taxon>
        <taxon>Gammaproteobacteria</taxon>
        <taxon>Oceanospirillales</taxon>
        <taxon>Oceanospirillaceae</taxon>
        <taxon>Neptunomonas</taxon>
    </lineage>
</organism>
<dbReference type="PANTHER" id="PTHR44858:SF1">
    <property type="entry name" value="UDP-N-ACETYLGLUCOSAMINE--PEPTIDE N-ACETYLGLUCOSAMINYLTRANSFERASE SPINDLY-RELATED"/>
    <property type="match status" value="1"/>
</dbReference>
<dbReference type="InterPro" id="IPR041698">
    <property type="entry name" value="Methyltransf_25"/>
</dbReference>
<dbReference type="InterPro" id="IPR011990">
    <property type="entry name" value="TPR-like_helical_dom_sf"/>
</dbReference>
<dbReference type="InterPro" id="IPR019734">
    <property type="entry name" value="TPR_rpt"/>
</dbReference>
<keyword evidence="6" id="KW-1185">Reference proteome</keyword>
<reference evidence="5 6" key="1">
    <citation type="submission" date="2019-01" db="EMBL/GenBank/DDBJ databases">
        <authorList>
            <person name="Chen W.-M."/>
        </authorList>
    </citation>
    <scope>NUCLEOTIDE SEQUENCE [LARGE SCALE GENOMIC DNA]</scope>
    <source>
        <strain evidence="5 6">HPM-16</strain>
    </source>
</reference>
<evidence type="ECO:0000256" key="3">
    <source>
        <dbReference type="PROSITE-ProRule" id="PRU00339"/>
    </source>
</evidence>
<sequence>MKTHDALVAKATALFQQGKSALAAAVCKKILQTRPENYQANIMLGAITLHSAPEEAIPSLEQASLSATTPALKAQALSNLSLAFGLLSRHEEALNAINQAVDCAPQHPLFLCNRANTLEQLRKWSLMEQDLQKALQIDPSLQDARLSLAVSLRHQTRWPEALAQLDQIDRNDWAVCAEKAIVLWLNGEPNAALKQADTLPLASLSSAADYAAEQGVTELAIALFTDYVAQCPSDTSSQFQLNALQGTAIEQPPADYIESVFDSCADKFESHLVNTLSYSAHQHVASLTTQFLSLPPVELLDLGCGTGLVGKELRKALPTCALAGVDLSANMLTLAAEQSIYNRLIQSDIDSLLNDTPPFSGITAADTVIYFGALGPLFAGISRSLLAKGIFVFNTEKLSEEAAKSWQLTPSGRYQHHTAYIKNLAAKHDMQLQFNEDRIIRHENDQAVVGTIFVLQKQ</sequence>
<evidence type="ECO:0000313" key="5">
    <source>
        <dbReference type="EMBL" id="RVU32451.1"/>
    </source>
</evidence>
<dbReference type="Proteomes" id="UP000282818">
    <property type="component" value="Unassembled WGS sequence"/>
</dbReference>
<dbReference type="InterPro" id="IPR029063">
    <property type="entry name" value="SAM-dependent_MTases_sf"/>
</dbReference>
<dbReference type="PROSITE" id="PS50005">
    <property type="entry name" value="TPR"/>
    <property type="match status" value="1"/>
</dbReference>
<dbReference type="RefSeq" id="WP_127692620.1">
    <property type="nucleotide sequence ID" value="NZ_SACQ01000001.1"/>
</dbReference>
<proteinExistence type="predicted"/>
<dbReference type="SUPFAM" id="SSF48452">
    <property type="entry name" value="TPR-like"/>
    <property type="match status" value="1"/>
</dbReference>
<dbReference type="PANTHER" id="PTHR44858">
    <property type="entry name" value="TETRATRICOPEPTIDE REPEAT PROTEIN 6"/>
    <property type="match status" value="1"/>
</dbReference>
<comment type="caution">
    <text evidence="5">The sequence shown here is derived from an EMBL/GenBank/DDBJ whole genome shotgun (WGS) entry which is preliminary data.</text>
</comment>
<dbReference type="SUPFAM" id="SSF53335">
    <property type="entry name" value="S-adenosyl-L-methionine-dependent methyltransferases"/>
    <property type="match status" value="1"/>
</dbReference>
<keyword evidence="1" id="KW-0677">Repeat</keyword>
<dbReference type="Pfam" id="PF13432">
    <property type="entry name" value="TPR_16"/>
    <property type="match status" value="1"/>
</dbReference>
<evidence type="ECO:0000256" key="1">
    <source>
        <dbReference type="ARBA" id="ARBA00022737"/>
    </source>
</evidence>
<gene>
    <name evidence="5" type="ORF">EOE65_02040</name>
</gene>
<evidence type="ECO:0000256" key="2">
    <source>
        <dbReference type="ARBA" id="ARBA00022803"/>
    </source>
</evidence>
<dbReference type="EMBL" id="SACQ01000001">
    <property type="protein sequence ID" value="RVU32451.1"/>
    <property type="molecule type" value="Genomic_DNA"/>
</dbReference>
<accession>A0A437QD65</accession>
<keyword evidence="2 3" id="KW-0802">TPR repeat</keyword>
<feature type="repeat" description="TPR" evidence="3">
    <location>
        <begin position="74"/>
        <end position="107"/>
    </location>
</feature>
<dbReference type="Gene3D" id="3.40.50.150">
    <property type="entry name" value="Vaccinia Virus protein VP39"/>
    <property type="match status" value="1"/>
</dbReference>
<evidence type="ECO:0000313" key="6">
    <source>
        <dbReference type="Proteomes" id="UP000282818"/>
    </source>
</evidence>
<dbReference type="SMART" id="SM00028">
    <property type="entry name" value="TPR"/>
    <property type="match status" value="3"/>
</dbReference>